<proteinExistence type="predicted"/>
<dbReference type="Proteomes" id="UP000324800">
    <property type="component" value="Unassembled WGS sequence"/>
</dbReference>
<dbReference type="EMBL" id="SNRW01014214">
    <property type="protein sequence ID" value="KAA6371716.1"/>
    <property type="molecule type" value="Genomic_DNA"/>
</dbReference>
<gene>
    <name evidence="1" type="ORF">EZS28_032758</name>
</gene>
<comment type="caution">
    <text evidence="1">The sequence shown here is derived from an EMBL/GenBank/DDBJ whole genome shotgun (WGS) entry which is preliminary data.</text>
</comment>
<dbReference type="AlphaFoldDB" id="A0A5J4UM47"/>
<name>A0A5J4UM47_9EUKA</name>
<evidence type="ECO:0000313" key="1">
    <source>
        <dbReference type="EMBL" id="KAA6371716.1"/>
    </source>
</evidence>
<sequence length="89" mass="9286">MLTDKLRIGVGEQLLQDNQGLMISAEGTILFFNGNVIAGTGTTGSASNGSVNYSAGNTIYWDVNSAGSEDRFYNDGANVQPITLGSVPL</sequence>
<evidence type="ECO:0000313" key="2">
    <source>
        <dbReference type="Proteomes" id="UP000324800"/>
    </source>
</evidence>
<reference evidence="1 2" key="1">
    <citation type="submission" date="2019-03" db="EMBL/GenBank/DDBJ databases">
        <title>Single cell metagenomics reveals metabolic interactions within the superorganism composed of flagellate Streblomastix strix and complex community of Bacteroidetes bacteria on its surface.</title>
        <authorList>
            <person name="Treitli S.C."/>
            <person name="Kolisko M."/>
            <person name="Husnik F."/>
            <person name="Keeling P."/>
            <person name="Hampl V."/>
        </authorList>
    </citation>
    <scope>NUCLEOTIDE SEQUENCE [LARGE SCALE GENOMIC DNA]</scope>
    <source>
        <strain evidence="1">ST1C</strain>
    </source>
</reference>
<accession>A0A5J4UM47</accession>
<organism evidence="1 2">
    <name type="scientific">Streblomastix strix</name>
    <dbReference type="NCBI Taxonomy" id="222440"/>
    <lineage>
        <taxon>Eukaryota</taxon>
        <taxon>Metamonada</taxon>
        <taxon>Preaxostyla</taxon>
        <taxon>Oxymonadida</taxon>
        <taxon>Streblomastigidae</taxon>
        <taxon>Streblomastix</taxon>
    </lineage>
</organism>
<protein>
    <submittedName>
        <fullName evidence="1">Uncharacterized protein</fullName>
    </submittedName>
</protein>